<dbReference type="KEGG" id="tpal:117646417"/>
<proteinExistence type="predicted"/>
<gene>
    <name evidence="2" type="primary">LOC117646417</name>
</gene>
<dbReference type="Gene3D" id="1.10.533.10">
    <property type="entry name" value="Death Domain, Fas"/>
    <property type="match status" value="1"/>
</dbReference>
<accession>A0A6P8Z0T5</accession>
<name>A0A6P8Z0T5_THRPL</name>
<sequence length="308" mass="36183">MDFVHRKRITGNLEQLVNETSYERLVRTIDKLDENRDVIPEALLSKWKERPNLGFTPKELCFKFYLDIQRRGPQAFQLLINCLKDSGHPDLARALDPTLSIVEEPIEVPLEYYSDEGDHYVFLNKEWRSDECNKDREALQDLFQGQGFLTYEEGKAKLEDVSSLMVIVFSLYLDGSQQMENYWLHSKFNDFDLHRKPKILISFLYSTNMGKYGRVKEETAKMVARNYEDVLHVKIYVDAKKRVILYLGSSPVVSEEVSHFISVFASDRTTHLEEKLLQLQQLYNDKGLHPITTLDSRFRKLYRIQKQS</sequence>
<dbReference type="AlphaFoldDB" id="A0A6P8Z0T5"/>
<dbReference type="OrthoDB" id="6097640at2759"/>
<dbReference type="InterPro" id="IPR011029">
    <property type="entry name" value="DEATH-like_dom_sf"/>
</dbReference>
<organism evidence="2">
    <name type="scientific">Thrips palmi</name>
    <name type="common">Melon thrips</name>
    <dbReference type="NCBI Taxonomy" id="161013"/>
    <lineage>
        <taxon>Eukaryota</taxon>
        <taxon>Metazoa</taxon>
        <taxon>Ecdysozoa</taxon>
        <taxon>Arthropoda</taxon>
        <taxon>Hexapoda</taxon>
        <taxon>Insecta</taxon>
        <taxon>Pterygota</taxon>
        <taxon>Neoptera</taxon>
        <taxon>Paraneoptera</taxon>
        <taxon>Thysanoptera</taxon>
        <taxon>Terebrantia</taxon>
        <taxon>Thripoidea</taxon>
        <taxon>Thripidae</taxon>
        <taxon>Thrips</taxon>
    </lineage>
</organism>
<evidence type="ECO:0000313" key="1">
    <source>
        <dbReference type="Proteomes" id="UP000515158"/>
    </source>
</evidence>
<dbReference type="SUPFAM" id="SSF47986">
    <property type="entry name" value="DEATH domain"/>
    <property type="match status" value="1"/>
</dbReference>
<dbReference type="Proteomes" id="UP000515158">
    <property type="component" value="Unplaced"/>
</dbReference>
<evidence type="ECO:0000313" key="2">
    <source>
        <dbReference type="RefSeq" id="XP_034243221.1"/>
    </source>
</evidence>
<dbReference type="GeneID" id="117646417"/>
<protein>
    <submittedName>
        <fullName evidence="2">Uncharacterized protein LOC117646417 isoform X1</fullName>
    </submittedName>
</protein>
<dbReference type="InParanoid" id="A0A6P8Z0T5"/>
<dbReference type="RefSeq" id="XP_034243221.1">
    <property type="nucleotide sequence ID" value="XM_034387330.1"/>
</dbReference>
<reference evidence="2" key="1">
    <citation type="submission" date="2025-08" db="UniProtKB">
        <authorList>
            <consortium name="RefSeq"/>
        </authorList>
    </citation>
    <scope>IDENTIFICATION</scope>
    <source>
        <tissue evidence="2">Total insect</tissue>
    </source>
</reference>
<keyword evidence="1" id="KW-1185">Reference proteome</keyword>
<dbReference type="CDD" id="cd01671">
    <property type="entry name" value="CARD"/>
    <property type="match status" value="1"/>
</dbReference>